<proteinExistence type="inferred from homology"/>
<evidence type="ECO:0000256" key="1">
    <source>
        <dbReference type="ARBA" id="ARBA00009437"/>
    </source>
</evidence>
<dbReference type="Proteomes" id="UP000533598">
    <property type="component" value="Unassembled WGS sequence"/>
</dbReference>
<dbReference type="CDD" id="cd08423">
    <property type="entry name" value="PBP2_LTTR_like_6"/>
    <property type="match status" value="1"/>
</dbReference>
<evidence type="ECO:0000259" key="5">
    <source>
        <dbReference type="PROSITE" id="PS50931"/>
    </source>
</evidence>
<dbReference type="Pfam" id="PF03466">
    <property type="entry name" value="LysR_substrate"/>
    <property type="match status" value="1"/>
</dbReference>
<dbReference type="InterPro" id="IPR005119">
    <property type="entry name" value="LysR_subst-bd"/>
</dbReference>
<dbReference type="GO" id="GO:0003677">
    <property type="term" value="F:DNA binding"/>
    <property type="evidence" value="ECO:0007669"/>
    <property type="project" value="UniProtKB-KW"/>
</dbReference>
<protein>
    <submittedName>
        <fullName evidence="6">DNA-binding transcriptional LysR family regulator</fullName>
    </submittedName>
</protein>
<keyword evidence="7" id="KW-1185">Reference proteome</keyword>
<dbReference type="InterPro" id="IPR036388">
    <property type="entry name" value="WH-like_DNA-bd_sf"/>
</dbReference>
<evidence type="ECO:0000256" key="4">
    <source>
        <dbReference type="ARBA" id="ARBA00023163"/>
    </source>
</evidence>
<gene>
    <name evidence="6" type="ORF">HNR67_002966</name>
</gene>
<evidence type="ECO:0000256" key="2">
    <source>
        <dbReference type="ARBA" id="ARBA00023015"/>
    </source>
</evidence>
<name>A0A7W7CBJ2_9PSEU</name>
<reference evidence="6 7" key="1">
    <citation type="submission" date="2020-08" db="EMBL/GenBank/DDBJ databases">
        <title>Sequencing the genomes of 1000 actinobacteria strains.</title>
        <authorList>
            <person name="Klenk H.-P."/>
        </authorList>
    </citation>
    <scope>NUCLEOTIDE SEQUENCE [LARGE SCALE GENOMIC DNA]</scope>
    <source>
        <strain evidence="6 7">DSM 44230</strain>
    </source>
</reference>
<dbReference type="Gene3D" id="1.10.10.10">
    <property type="entry name" value="Winged helix-like DNA-binding domain superfamily/Winged helix DNA-binding domain"/>
    <property type="match status" value="1"/>
</dbReference>
<dbReference type="EMBL" id="JACHMH010000001">
    <property type="protein sequence ID" value="MBB4676848.1"/>
    <property type="molecule type" value="Genomic_DNA"/>
</dbReference>
<keyword evidence="2" id="KW-0805">Transcription regulation</keyword>
<dbReference type="GO" id="GO:0003700">
    <property type="term" value="F:DNA-binding transcription factor activity"/>
    <property type="evidence" value="ECO:0007669"/>
    <property type="project" value="InterPro"/>
</dbReference>
<dbReference type="SUPFAM" id="SSF46785">
    <property type="entry name" value="Winged helix' DNA-binding domain"/>
    <property type="match status" value="1"/>
</dbReference>
<accession>A0A7W7CBJ2</accession>
<sequence length="306" mass="32223">MRAELLDPIALRTFVSVVEHGSFTGAAAAGGYTQSAVSRQMAALEDLCGVELFARIPRGVRLTPAGEYLLPHARSLLDRLTDTARALDAMRTLDAGCLRVGAFASANAALLPGALARFRTAYPKITLTLREGTTERLLPLVEAGDLDLAVVSTHKRPSLDVPGAELLPVLEDPLLVALPVTHRLANRRRVPLAELAGESWIVADTPEALGALNATCASAGFTPDTPLRVAEWTAKLGLVAEGLGVTIVPGIAAGRTPAEVVLRPITPDPPRRAVCLAVPRHARRSPAVLAFHAELRASAAELRPAG</sequence>
<dbReference type="FunFam" id="1.10.10.10:FF:000001">
    <property type="entry name" value="LysR family transcriptional regulator"/>
    <property type="match status" value="1"/>
</dbReference>
<dbReference type="InterPro" id="IPR000847">
    <property type="entry name" value="LysR_HTH_N"/>
</dbReference>
<evidence type="ECO:0000313" key="7">
    <source>
        <dbReference type="Proteomes" id="UP000533598"/>
    </source>
</evidence>
<dbReference type="Gene3D" id="3.40.190.10">
    <property type="entry name" value="Periplasmic binding protein-like II"/>
    <property type="match status" value="2"/>
</dbReference>
<dbReference type="PANTHER" id="PTHR30346">
    <property type="entry name" value="TRANSCRIPTIONAL DUAL REGULATOR HCAR-RELATED"/>
    <property type="match status" value="1"/>
</dbReference>
<organism evidence="6 7">
    <name type="scientific">Crossiella cryophila</name>
    <dbReference type="NCBI Taxonomy" id="43355"/>
    <lineage>
        <taxon>Bacteria</taxon>
        <taxon>Bacillati</taxon>
        <taxon>Actinomycetota</taxon>
        <taxon>Actinomycetes</taxon>
        <taxon>Pseudonocardiales</taxon>
        <taxon>Pseudonocardiaceae</taxon>
        <taxon>Crossiella</taxon>
    </lineage>
</organism>
<comment type="caution">
    <text evidence="6">The sequence shown here is derived from an EMBL/GenBank/DDBJ whole genome shotgun (WGS) entry which is preliminary data.</text>
</comment>
<dbReference type="AlphaFoldDB" id="A0A7W7CBJ2"/>
<dbReference type="SUPFAM" id="SSF53850">
    <property type="entry name" value="Periplasmic binding protein-like II"/>
    <property type="match status" value="1"/>
</dbReference>
<keyword evidence="3 6" id="KW-0238">DNA-binding</keyword>
<comment type="similarity">
    <text evidence="1">Belongs to the LysR transcriptional regulatory family.</text>
</comment>
<feature type="domain" description="HTH lysR-type" evidence="5">
    <location>
        <begin position="6"/>
        <end position="63"/>
    </location>
</feature>
<dbReference type="GO" id="GO:0032993">
    <property type="term" value="C:protein-DNA complex"/>
    <property type="evidence" value="ECO:0007669"/>
    <property type="project" value="TreeGrafter"/>
</dbReference>
<dbReference type="RefSeq" id="WP_221489899.1">
    <property type="nucleotide sequence ID" value="NZ_BAAAUI010000012.1"/>
</dbReference>
<keyword evidence="4" id="KW-0804">Transcription</keyword>
<dbReference type="PANTHER" id="PTHR30346:SF29">
    <property type="entry name" value="LYSR SUBSTRATE-BINDING"/>
    <property type="match status" value="1"/>
</dbReference>
<dbReference type="PRINTS" id="PR00039">
    <property type="entry name" value="HTHLYSR"/>
</dbReference>
<evidence type="ECO:0000256" key="3">
    <source>
        <dbReference type="ARBA" id="ARBA00023125"/>
    </source>
</evidence>
<dbReference type="InterPro" id="IPR036390">
    <property type="entry name" value="WH_DNA-bd_sf"/>
</dbReference>
<dbReference type="Pfam" id="PF00126">
    <property type="entry name" value="HTH_1"/>
    <property type="match status" value="1"/>
</dbReference>
<dbReference type="PROSITE" id="PS50931">
    <property type="entry name" value="HTH_LYSR"/>
    <property type="match status" value="1"/>
</dbReference>
<evidence type="ECO:0000313" key="6">
    <source>
        <dbReference type="EMBL" id="MBB4676848.1"/>
    </source>
</evidence>